<sequence>MVGLGRQLPLLDTIMELDNVCIELPSLVELAKRF</sequence>
<accession>V9EPZ9</accession>
<evidence type="ECO:0000313" key="1">
    <source>
        <dbReference type="EMBL" id="ETI40157.1"/>
    </source>
</evidence>
<evidence type="ECO:0000313" key="2">
    <source>
        <dbReference type="Proteomes" id="UP000018721"/>
    </source>
</evidence>
<comment type="caution">
    <text evidence="1">The sequence shown here is derived from an EMBL/GenBank/DDBJ whole genome shotgun (WGS) entry which is preliminary data.</text>
</comment>
<gene>
    <name evidence="1" type="ORF">F443_14374</name>
</gene>
<protein>
    <submittedName>
        <fullName evidence="1">Uncharacterized protein</fullName>
    </submittedName>
</protein>
<dbReference type="HOGENOM" id="CLU_3378166_0_0_1"/>
<reference evidence="1 2" key="1">
    <citation type="submission" date="2013-11" db="EMBL/GenBank/DDBJ databases">
        <title>The Genome Sequence of Phytophthora parasitica P1569.</title>
        <authorList>
            <consortium name="The Broad Institute Genomics Platform"/>
            <person name="Russ C."/>
            <person name="Tyler B."/>
            <person name="Panabieres F."/>
            <person name="Shan W."/>
            <person name="Tripathy S."/>
            <person name="Grunwald N."/>
            <person name="Machado M."/>
            <person name="Johnson C.S."/>
            <person name="Arredondo F."/>
            <person name="Hong C."/>
            <person name="Coffey M."/>
            <person name="Young S.K."/>
            <person name="Zeng Q."/>
            <person name="Gargeya S."/>
            <person name="Fitzgerald M."/>
            <person name="Abouelleil A."/>
            <person name="Alvarado L."/>
            <person name="Chapman S.B."/>
            <person name="Gainer-Dewar J."/>
            <person name="Goldberg J."/>
            <person name="Griggs A."/>
            <person name="Gujja S."/>
            <person name="Hansen M."/>
            <person name="Howarth C."/>
            <person name="Imamovic A."/>
            <person name="Ireland A."/>
            <person name="Larimer J."/>
            <person name="McCowan C."/>
            <person name="Murphy C."/>
            <person name="Pearson M."/>
            <person name="Poon T.W."/>
            <person name="Priest M."/>
            <person name="Roberts A."/>
            <person name="Saif S."/>
            <person name="Shea T."/>
            <person name="Sykes S."/>
            <person name="Wortman J."/>
            <person name="Nusbaum C."/>
            <person name="Birren B."/>
        </authorList>
    </citation>
    <scope>NUCLEOTIDE SEQUENCE [LARGE SCALE GENOMIC DNA]</scope>
    <source>
        <strain evidence="1 2">P1569</strain>
    </source>
</reference>
<proteinExistence type="predicted"/>
<dbReference type="EMBL" id="ANIZ01002487">
    <property type="protein sequence ID" value="ETI40157.1"/>
    <property type="molecule type" value="Genomic_DNA"/>
</dbReference>
<organism evidence="1 2">
    <name type="scientific">Phytophthora nicotianae P1569</name>
    <dbReference type="NCBI Taxonomy" id="1317065"/>
    <lineage>
        <taxon>Eukaryota</taxon>
        <taxon>Sar</taxon>
        <taxon>Stramenopiles</taxon>
        <taxon>Oomycota</taxon>
        <taxon>Peronosporomycetes</taxon>
        <taxon>Peronosporales</taxon>
        <taxon>Peronosporaceae</taxon>
        <taxon>Phytophthora</taxon>
    </lineage>
</organism>
<dbReference type="Proteomes" id="UP000018721">
    <property type="component" value="Unassembled WGS sequence"/>
</dbReference>
<name>V9EPZ9_PHYNI</name>
<keyword evidence="2" id="KW-1185">Reference proteome</keyword>
<dbReference type="AlphaFoldDB" id="V9EPZ9"/>